<accession>A0A7M4EY50</accession>
<reference evidence="2" key="1">
    <citation type="submission" date="2025-08" db="UniProtKB">
        <authorList>
            <consortium name="Ensembl"/>
        </authorList>
    </citation>
    <scope>IDENTIFICATION</scope>
</reference>
<name>A0A7M4EY50_CROPO</name>
<dbReference type="AlphaFoldDB" id="A0A7M4EY50"/>
<organism evidence="2 3">
    <name type="scientific">Crocodylus porosus</name>
    <name type="common">Saltwater crocodile</name>
    <name type="synonym">Estuarine crocodile</name>
    <dbReference type="NCBI Taxonomy" id="8502"/>
    <lineage>
        <taxon>Eukaryota</taxon>
        <taxon>Metazoa</taxon>
        <taxon>Chordata</taxon>
        <taxon>Craniata</taxon>
        <taxon>Vertebrata</taxon>
        <taxon>Euteleostomi</taxon>
        <taxon>Archelosauria</taxon>
        <taxon>Archosauria</taxon>
        <taxon>Crocodylia</taxon>
        <taxon>Longirostres</taxon>
        <taxon>Crocodylidae</taxon>
        <taxon>Crocodylus</taxon>
    </lineage>
</organism>
<protein>
    <submittedName>
        <fullName evidence="2">Uncharacterized protein</fullName>
    </submittedName>
</protein>
<proteinExistence type="predicted"/>
<keyword evidence="3" id="KW-1185">Reference proteome</keyword>
<evidence type="ECO:0000256" key="1">
    <source>
        <dbReference type="SAM" id="MobiDB-lite"/>
    </source>
</evidence>
<dbReference type="Proteomes" id="UP000594220">
    <property type="component" value="Unplaced"/>
</dbReference>
<feature type="region of interest" description="Disordered" evidence="1">
    <location>
        <begin position="1"/>
        <end position="24"/>
    </location>
</feature>
<dbReference type="Ensembl" id="ENSCPRT00005019514.1">
    <property type="protein sequence ID" value="ENSCPRP00005016653.1"/>
    <property type="gene ID" value="ENSCPRG00005011606.1"/>
</dbReference>
<reference evidence="2" key="2">
    <citation type="submission" date="2025-09" db="UniProtKB">
        <authorList>
            <consortium name="Ensembl"/>
        </authorList>
    </citation>
    <scope>IDENTIFICATION</scope>
</reference>
<sequence>ALVKFPSPPFSSSQETMGSGLGSRCSGKTVMPSGQLFPSTMPQAWKSVPSLAAVSQLYALIGQLGLWAGKVSHPLQLFPSPLLRSASAAVASDVEVPICLLPCLPSLRELCWGIA</sequence>
<evidence type="ECO:0000313" key="2">
    <source>
        <dbReference type="Ensembl" id="ENSCPRP00005016653.1"/>
    </source>
</evidence>
<evidence type="ECO:0000313" key="3">
    <source>
        <dbReference type="Proteomes" id="UP000594220"/>
    </source>
</evidence>